<keyword evidence="10" id="KW-1185">Reference proteome</keyword>
<evidence type="ECO:0000256" key="3">
    <source>
        <dbReference type="ARBA" id="ARBA00022692"/>
    </source>
</evidence>
<feature type="transmembrane region" description="Helical" evidence="7">
    <location>
        <begin position="394"/>
        <end position="411"/>
    </location>
</feature>
<name>W2RIQ8_CYPE1</name>
<sequence>MGLFDIPSSKGNGLVPERPPKGHFFFAGRTFPRVKWWRNGRLRKLYFYIVILVLTNTANGFDGSMMNGLQALPYWQEYFDYPKGSILGFFNACMSLGSLIGLPFCPFIVDRYGRKMGILIGSLFLILGVALQSAASGFGMFVGGRFLLGFGMCITLSSAPLLIAELSHPQDRAILSTYMGCTYHSGAFIAAWTTYGTLKIPSNWAWRLPSLLQCVCTIIILCFLYWIPESPRWYVDKDMPEKALDVLAYYHADGNKDDEFVQLEYTEIRTALALDKQMDRSSRWTDFLKTPGNRKRIGLISAIGLFSQWSGNGIISYYLSKVLISIGITSPSEQLGLNGGMKAAALVVNFVFALYVDRFGRRPIYMISTVGMLVAFTIITIISARYAITGMDGLGNGVVAMIFFYDFFYNFKSGLMSTYTTEILPYGLRAKGYVWLNFTVTLALFFNQYANSPALDALAWKYYIFYCVFLAFEVVIIYLYFVETRYTPMEEIAKYFDGPDAGVAHVAEMTLQQREKETEEEGKSTVGVQEVEVSTERNNTVR</sequence>
<dbReference type="InterPro" id="IPR036259">
    <property type="entry name" value="MFS_trans_sf"/>
</dbReference>
<dbReference type="HOGENOM" id="CLU_001265_30_13_1"/>
<feature type="transmembrane region" description="Helical" evidence="7">
    <location>
        <begin position="146"/>
        <end position="166"/>
    </location>
</feature>
<feature type="transmembrane region" description="Helical" evidence="7">
    <location>
        <begin position="432"/>
        <end position="450"/>
    </location>
</feature>
<comment type="similarity">
    <text evidence="2">Belongs to the major facilitator superfamily. Sugar transporter (TC 2.A.1.1) family.</text>
</comment>
<evidence type="ECO:0000313" key="10">
    <source>
        <dbReference type="Proteomes" id="UP000030752"/>
    </source>
</evidence>
<dbReference type="EMBL" id="KB822725">
    <property type="protein sequence ID" value="ETN36220.1"/>
    <property type="molecule type" value="Genomic_DNA"/>
</dbReference>
<proteinExistence type="inferred from homology"/>
<dbReference type="GeneID" id="19975836"/>
<dbReference type="InterPro" id="IPR050360">
    <property type="entry name" value="MFS_Sugar_Transporters"/>
</dbReference>
<accession>W2RIQ8</accession>
<dbReference type="SUPFAM" id="SSF103473">
    <property type="entry name" value="MFS general substrate transporter"/>
    <property type="match status" value="1"/>
</dbReference>
<comment type="subcellular location">
    <subcellularLocation>
        <location evidence="1">Membrane</location>
        <topology evidence="1">Multi-pass membrane protein</topology>
    </subcellularLocation>
</comment>
<keyword evidence="3 7" id="KW-0812">Transmembrane</keyword>
<dbReference type="RefSeq" id="XP_008721038.1">
    <property type="nucleotide sequence ID" value="XM_008722816.1"/>
</dbReference>
<reference evidence="9 10" key="1">
    <citation type="submission" date="2013-03" db="EMBL/GenBank/DDBJ databases">
        <title>The Genome Sequence of Phialophora europaea CBS 101466.</title>
        <authorList>
            <consortium name="The Broad Institute Genomics Platform"/>
            <person name="Cuomo C."/>
            <person name="de Hoog S."/>
            <person name="Gorbushina A."/>
            <person name="Walker B."/>
            <person name="Young S.K."/>
            <person name="Zeng Q."/>
            <person name="Gargeya S."/>
            <person name="Fitzgerald M."/>
            <person name="Haas B."/>
            <person name="Abouelleil A."/>
            <person name="Allen A.W."/>
            <person name="Alvarado L."/>
            <person name="Arachchi H.M."/>
            <person name="Berlin A.M."/>
            <person name="Chapman S.B."/>
            <person name="Gainer-Dewar J."/>
            <person name="Goldberg J."/>
            <person name="Griggs A."/>
            <person name="Gujja S."/>
            <person name="Hansen M."/>
            <person name="Howarth C."/>
            <person name="Imamovic A."/>
            <person name="Ireland A."/>
            <person name="Larimer J."/>
            <person name="McCowan C."/>
            <person name="Murphy C."/>
            <person name="Pearson M."/>
            <person name="Poon T.W."/>
            <person name="Priest M."/>
            <person name="Roberts A."/>
            <person name="Saif S."/>
            <person name="Shea T."/>
            <person name="Sisk P."/>
            <person name="Sykes S."/>
            <person name="Wortman J."/>
            <person name="Nusbaum C."/>
            <person name="Birren B."/>
        </authorList>
    </citation>
    <scope>NUCLEOTIDE SEQUENCE [LARGE SCALE GENOMIC DNA]</scope>
    <source>
        <strain evidence="9 10">CBS 101466</strain>
    </source>
</reference>
<feature type="transmembrane region" description="Helical" evidence="7">
    <location>
        <begin position="86"/>
        <end position="109"/>
    </location>
</feature>
<evidence type="ECO:0000256" key="2">
    <source>
        <dbReference type="ARBA" id="ARBA00010992"/>
    </source>
</evidence>
<dbReference type="eggNOG" id="KOG0254">
    <property type="taxonomic scope" value="Eukaryota"/>
</dbReference>
<feature type="transmembrane region" description="Helical" evidence="7">
    <location>
        <begin position="339"/>
        <end position="357"/>
    </location>
</feature>
<dbReference type="PANTHER" id="PTHR48022:SF63">
    <property type="entry name" value="TRANSPORTER, PUTATIVE-RELATED"/>
    <property type="match status" value="1"/>
</dbReference>
<dbReference type="Pfam" id="PF00083">
    <property type="entry name" value="Sugar_tr"/>
    <property type="match status" value="1"/>
</dbReference>
<gene>
    <name evidence="9" type="ORF">HMPREF1541_08497</name>
</gene>
<keyword evidence="5 7" id="KW-0472">Membrane</keyword>
<evidence type="ECO:0000256" key="1">
    <source>
        <dbReference type="ARBA" id="ARBA00004141"/>
    </source>
</evidence>
<dbReference type="PROSITE" id="PS50850">
    <property type="entry name" value="MFS"/>
    <property type="match status" value="1"/>
</dbReference>
<dbReference type="VEuPathDB" id="FungiDB:HMPREF1541_08497"/>
<evidence type="ECO:0000256" key="5">
    <source>
        <dbReference type="ARBA" id="ARBA00023136"/>
    </source>
</evidence>
<dbReference type="AlphaFoldDB" id="W2RIQ8"/>
<dbReference type="Gene3D" id="1.20.1250.20">
    <property type="entry name" value="MFS general substrate transporter like domains"/>
    <property type="match status" value="1"/>
</dbReference>
<evidence type="ECO:0000259" key="8">
    <source>
        <dbReference type="PROSITE" id="PS50850"/>
    </source>
</evidence>
<dbReference type="InterPro" id="IPR020846">
    <property type="entry name" value="MFS_dom"/>
</dbReference>
<keyword evidence="4 7" id="KW-1133">Transmembrane helix</keyword>
<feature type="transmembrane region" description="Helical" evidence="7">
    <location>
        <begin position="297"/>
        <end position="319"/>
    </location>
</feature>
<feature type="domain" description="Major facilitator superfamily (MFS) profile" evidence="8">
    <location>
        <begin position="48"/>
        <end position="485"/>
    </location>
</feature>
<dbReference type="GO" id="GO:0005351">
    <property type="term" value="F:carbohydrate:proton symporter activity"/>
    <property type="evidence" value="ECO:0007669"/>
    <property type="project" value="TreeGrafter"/>
</dbReference>
<dbReference type="FunFam" id="1.20.1250.20:FF:000117">
    <property type="entry name" value="MFS hexose transporter"/>
    <property type="match status" value="1"/>
</dbReference>
<feature type="transmembrane region" description="Helical" evidence="7">
    <location>
        <begin position="45"/>
        <end position="66"/>
    </location>
</feature>
<dbReference type="Proteomes" id="UP000030752">
    <property type="component" value="Unassembled WGS sequence"/>
</dbReference>
<protein>
    <recommendedName>
        <fullName evidence="8">Major facilitator superfamily (MFS) profile domain-containing protein</fullName>
    </recommendedName>
</protein>
<dbReference type="PANTHER" id="PTHR48022">
    <property type="entry name" value="PLASTIDIC GLUCOSE TRANSPORTER 4"/>
    <property type="match status" value="1"/>
</dbReference>
<evidence type="ECO:0000256" key="7">
    <source>
        <dbReference type="SAM" id="Phobius"/>
    </source>
</evidence>
<feature type="transmembrane region" description="Helical" evidence="7">
    <location>
        <begin position="173"/>
        <end position="192"/>
    </location>
</feature>
<dbReference type="OrthoDB" id="6133115at2759"/>
<dbReference type="GO" id="GO:0016020">
    <property type="term" value="C:membrane"/>
    <property type="evidence" value="ECO:0007669"/>
    <property type="project" value="UniProtKB-SubCell"/>
</dbReference>
<feature type="transmembrane region" description="Helical" evidence="7">
    <location>
        <begin position="116"/>
        <end position="134"/>
    </location>
</feature>
<evidence type="ECO:0000313" key="9">
    <source>
        <dbReference type="EMBL" id="ETN36220.1"/>
    </source>
</evidence>
<dbReference type="InParanoid" id="W2RIQ8"/>
<feature type="transmembrane region" description="Helical" evidence="7">
    <location>
        <begin position="364"/>
        <end position="388"/>
    </location>
</feature>
<evidence type="ECO:0000256" key="6">
    <source>
        <dbReference type="SAM" id="MobiDB-lite"/>
    </source>
</evidence>
<evidence type="ECO:0000256" key="4">
    <source>
        <dbReference type="ARBA" id="ARBA00022989"/>
    </source>
</evidence>
<feature type="transmembrane region" description="Helical" evidence="7">
    <location>
        <begin position="462"/>
        <end position="481"/>
    </location>
</feature>
<organism evidence="9 10">
    <name type="scientific">Cyphellophora europaea (strain CBS 101466)</name>
    <name type="common">Phialophora europaea</name>
    <dbReference type="NCBI Taxonomy" id="1220924"/>
    <lineage>
        <taxon>Eukaryota</taxon>
        <taxon>Fungi</taxon>
        <taxon>Dikarya</taxon>
        <taxon>Ascomycota</taxon>
        <taxon>Pezizomycotina</taxon>
        <taxon>Eurotiomycetes</taxon>
        <taxon>Chaetothyriomycetidae</taxon>
        <taxon>Chaetothyriales</taxon>
        <taxon>Cyphellophoraceae</taxon>
        <taxon>Cyphellophora</taxon>
    </lineage>
</organism>
<feature type="region of interest" description="Disordered" evidence="6">
    <location>
        <begin position="514"/>
        <end position="542"/>
    </location>
</feature>
<dbReference type="InterPro" id="IPR005828">
    <property type="entry name" value="MFS_sugar_transport-like"/>
</dbReference>
<feature type="compositionally biased region" description="Basic and acidic residues" evidence="6">
    <location>
        <begin position="514"/>
        <end position="523"/>
    </location>
</feature>
<feature type="transmembrane region" description="Helical" evidence="7">
    <location>
        <begin position="204"/>
        <end position="227"/>
    </location>
</feature>